<organism evidence="4">
    <name type="scientific">Hexamita inflata</name>
    <dbReference type="NCBI Taxonomy" id="28002"/>
    <lineage>
        <taxon>Eukaryota</taxon>
        <taxon>Metamonada</taxon>
        <taxon>Diplomonadida</taxon>
        <taxon>Hexamitidae</taxon>
        <taxon>Hexamitinae</taxon>
        <taxon>Hexamita</taxon>
    </lineage>
</organism>
<sequence length="134" mass="15144">MKFNNDVTGQRRKQRKAIYTAPSHLRAKLMVSRLAETLRTEYKVTNMPICKGDVVKVLVGGKKVKVTGKVTAVDRKNYKIYVEGANHKARKEADKAKQIPIHPSNCLITELYPVASRLRAIARRNGKEFVPKAK</sequence>
<dbReference type="SUPFAM" id="SSF50104">
    <property type="entry name" value="Translation proteins SH3-like domain"/>
    <property type="match status" value="1"/>
</dbReference>
<dbReference type="EMBL" id="CAXDID020000737">
    <property type="protein sequence ID" value="CAL6112364.1"/>
    <property type="molecule type" value="Genomic_DNA"/>
</dbReference>
<keyword evidence="6" id="KW-1185">Reference proteome</keyword>
<reference evidence="4" key="1">
    <citation type="submission" date="2023-06" db="EMBL/GenBank/DDBJ databases">
        <authorList>
            <person name="Kurt Z."/>
        </authorList>
    </citation>
    <scope>NUCLEOTIDE SEQUENCE</scope>
</reference>
<evidence type="ECO:0000256" key="2">
    <source>
        <dbReference type="ARBA" id="ARBA00022980"/>
    </source>
</evidence>
<dbReference type="InterPro" id="IPR005756">
    <property type="entry name" value="Ribosomal_uL24_euk/arc"/>
</dbReference>
<evidence type="ECO:0000313" key="5">
    <source>
        <dbReference type="EMBL" id="CAL6112364.1"/>
    </source>
</evidence>
<name>A0AA86NL72_9EUKA</name>
<dbReference type="AlphaFoldDB" id="A0AA86NL72"/>
<accession>A0AA86NL72</accession>
<dbReference type="GO" id="GO:0003735">
    <property type="term" value="F:structural constituent of ribosome"/>
    <property type="evidence" value="ECO:0007669"/>
    <property type="project" value="InterPro"/>
</dbReference>
<keyword evidence="2 4" id="KW-0689">Ribosomal protein</keyword>
<dbReference type="InterPro" id="IPR008991">
    <property type="entry name" value="Translation_prot_SH3-like_sf"/>
</dbReference>
<dbReference type="CDD" id="cd06089">
    <property type="entry name" value="KOW_RPL26"/>
    <property type="match status" value="1"/>
</dbReference>
<dbReference type="PANTHER" id="PTHR11143">
    <property type="entry name" value="60S RIBOSOMAL PROTEIN L26 FAMILY MEMBER"/>
    <property type="match status" value="1"/>
</dbReference>
<reference evidence="5 6" key="2">
    <citation type="submission" date="2024-07" db="EMBL/GenBank/DDBJ databases">
        <authorList>
            <person name="Akdeniz Z."/>
        </authorList>
    </citation>
    <scope>NUCLEOTIDE SEQUENCE [LARGE SCALE GENOMIC DNA]</scope>
</reference>
<evidence type="ECO:0000256" key="1">
    <source>
        <dbReference type="ARBA" id="ARBA00010618"/>
    </source>
</evidence>
<dbReference type="EMBL" id="CATOUU010000210">
    <property type="protein sequence ID" value="CAI9921048.1"/>
    <property type="molecule type" value="Genomic_DNA"/>
</dbReference>
<gene>
    <name evidence="5" type="ORF">HINF_LOCUS77004</name>
    <name evidence="4" type="ORF">HINF_LOCUS8693</name>
</gene>
<evidence type="ECO:0000313" key="6">
    <source>
        <dbReference type="Proteomes" id="UP001642409"/>
    </source>
</evidence>
<dbReference type="GO" id="GO:0015934">
    <property type="term" value="C:large ribosomal subunit"/>
    <property type="evidence" value="ECO:0007669"/>
    <property type="project" value="InterPro"/>
</dbReference>
<dbReference type="Proteomes" id="UP001642409">
    <property type="component" value="Unassembled WGS sequence"/>
</dbReference>
<comment type="similarity">
    <text evidence="1">Belongs to the universal ribosomal protein uL24 family.</text>
</comment>
<evidence type="ECO:0000256" key="3">
    <source>
        <dbReference type="ARBA" id="ARBA00023274"/>
    </source>
</evidence>
<dbReference type="NCBIfam" id="TIGR01080">
    <property type="entry name" value="rplX_A_E"/>
    <property type="match status" value="1"/>
</dbReference>
<dbReference type="GO" id="GO:0006412">
    <property type="term" value="P:translation"/>
    <property type="evidence" value="ECO:0007669"/>
    <property type="project" value="InterPro"/>
</dbReference>
<dbReference type="GO" id="GO:0003723">
    <property type="term" value="F:RNA binding"/>
    <property type="evidence" value="ECO:0007669"/>
    <property type="project" value="InterPro"/>
</dbReference>
<evidence type="ECO:0000313" key="4">
    <source>
        <dbReference type="EMBL" id="CAI9921048.1"/>
    </source>
</evidence>
<dbReference type="Gene3D" id="2.30.30.30">
    <property type="match status" value="1"/>
</dbReference>
<dbReference type="InterPro" id="IPR014722">
    <property type="entry name" value="Rib_uL2_dom2"/>
</dbReference>
<protein>
    <submittedName>
        <fullName evidence="4">Ribosomal protein L26</fullName>
    </submittedName>
    <submittedName>
        <fullName evidence="5">Ribosomal_protein L26</fullName>
    </submittedName>
</protein>
<keyword evidence="3" id="KW-0687">Ribonucleoprotein</keyword>
<comment type="caution">
    <text evidence="4">The sequence shown here is derived from an EMBL/GenBank/DDBJ whole genome shotgun (WGS) entry which is preliminary data.</text>
</comment>
<proteinExistence type="inferred from homology"/>
<dbReference type="InterPro" id="IPR041988">
    <property type="entry name" value="Ribosomal_uL24_KOW"/>
</dbReference>
<dbReference type="Pfam" id="PF16906">
    <property type="entry name" value="Ribosomal_L26"/>
    <property type="match status" value="1"/>
</dbReference>